<organism evidence="1 2">
    <name type="scientific">Pseudobowmanella zhangzhouensis</name>
    <dbReference type="NCBI Taxonomy" id="1537679"/>
    <lineage>
        <taxon>Bacteria</taxon>
        <taxon>Pseudomonadati</taxon>
        <taxon>Pseudomonadota</taxon>
        <taxon>Gammaproteobacteria</taxon>
        <taxon>Alteromonadales</taxon>
        <taxon>Alteromonadaceae</taxon>
    </lineage>
</organism>
<evidence type="ECO:0000313" key="1">
    <source>
        <dbReference type="EMBL" id="MFC6439012.1"/>
    </source>
</evidence>
<comment type="caution">
    <text evidence="1">The sequence shown here is derived from an EMBL/GenBank/DDBJ whole genome shotgun (WGS) entry which is preliminary data.</text>
</comment>
<dbReference type="Gene3D" id="3.20.20.140">
    <property type="entry name" value="Metal-dependent hydrolases"/>
    <property type="match status" value="1"/>
</dbReference>
<dbReference type="CDD" id="cd01301">
    <property type="entry name" value="rDP_like"/>
    <property type="match status" value="1"/>
</dbReference>
<dbReference type="PANTHER" id="PTHR10443:SF12">
    <property type="entry name" value="DIPEPTIDASE"/>
    <property type="match status" value="1"/>
</dbReference>
<proteinExistence type="predicted"/>
<dbReference type="InterPro" id="IPR008257">
    <property type="entry name" value="Pept_M19"/>
</dbReference>
<dbReference type="EMBL" id="JBHSUS010000001">
    <property type="protein sequence ID" value="MFC6439012.1"/>
    <property type="molecule type" value="Genomic_DNA"/>
</dbReference>
<gene>
    <name evidence="1" type="ORF">ACFP85_02445</name>
</gene>
<dbReference type="SUPFAM" id="SSF51556">
    <property type="entry name" value="Metallo-dependent hydrolases"/>
    <property type="match status" value="1"/>
</dbReference>
<accession>A0ABW1XFI4</accession>
<evidence type="ECO:0000313" key="2">
    <source>
        <dbReference type="Proteomes" id="UP001596364"/>
    </source>
</evidence>
<dbReference type="InterPro" id="IPR032466">
    <property type="entry name" value="Metal_Hydrolase"/>
</dbReference>
<protein>
    <submittedName>
        <fullName evidence="1">Dipeptidase</fullName>
    </submittedName>
</protein>
<sequence>MWKKLAVASILLLVTGLWYLPYGLEGQFNRVIAHAPYSISNQASRLHSELNIMDWHADTLLWKRAITDRVSRGHVDLSRLQQGNVALQMLTVVTKSPSGQNYERNGADSDRITSLVVAQRWPVRTWNSLYERALYQAEKLAEAQQDAAGDLIWVRSRDDLQQLMQARQSKASNPVGVMLGMEGAHPLEGKIEHVQHFYDAGYRMIGLQHFFDNELGGSLHGVSQQGLTPFGREVVAELDRLGMLIDVAHSSEQVVRDVLAQTQRPIVVSHTGFKGLCDTPRNISDELMQAIAAKGGIIAIGYWPAAVCDTSPSGIASMLKYGIELVGAEHVALGSDFDGSVVTALDTSELAAITQALLDLQVSEAQIAQVMGQSSLNFLFTMLPE</sequence>
<dbReference type="PROSITE" id="PS51365">
    <property type="entry name" value="RENAL_DIPEPTIDASE_2"/>
    <property type="match status" value="1"/>
</dbReference>
<dbReference type="Pfam" id="PF01244">
    <property type="entry name" value="Peptidase_M19"/>
    <property type="match status" value="1"/>
</dbReference>
<dbReference type="Proteomes" id="UP001596364">
    <property type="component" value="Unassembled WGS sequence"/>
</dbReference>
<dbReference type="PANTHER" id="PTHR10443">
    <property type="entry name" value="MICROSOMAL DIPEPTIDASE"/>
    <property type="match status" value="1"/>
</dbReference>
<name>A0ABW1XFI4_9ALTE</name>
<reference evidence="2" key="1">
    <citation type="journal article" date="2019" name="Int. J. Syst. Evol. Microbiol.">
        <title>The Global Catalogue of Microorganisms (GCM) 10K type strain sequencing project: providing services to taxonomists for standard genome sequencing and annotation.</title>
        <authorList>
            <consortium name="The Broad Institute Genomics Platform"/>
            <consortium name="The Broad Institute Genome Sequencing Center for Infectious Disease"/>
            <person name="Wu L."/>
            <person name="Ma J."/>
        </authorList>
    </citation>
    <scope>NUCLEOTIDE SEQUENCE [LARGE SCALE GENOMIC DNA]</scope>
    <source>
        <strain evidence="2">CGMCC 1.16031</strain>
    </source>
</reference>
<keyword evidence="2" id="KW-1185">Reference proteome</keyword>
<dbReference type="RefSeq" id="WP_131259116.1">
    <property type="nucleotide sequence ID" value="NZ_JBHSUS010000001.1"/>
</dbReference>